<keyword evidence="3" id="KW-1185">Reference proteome</keyword>
<keyword evidence="2" id="KW-0378">Hydrolase</keyword>
<feature type="domain" description="Putative restriction endonuclease" evidence="1">
    <location>
        <begin position="11"/>
        <end position="156"/>
    </location>
</feature>
<protein>
    <submittedName>
        <fullName evidence="2">Endonuclease, Uma2 family (Restriction endonuclease fold)</fullName>
    </submittedName>
</protein>
<accession>A0A1Y6D6I6</accession>
<reference evidence="2 3" key="1">
    <citation type="submission" date="2016-12" db="EMBL/GenBank/DDBJ databases">
        <authorList>
            <person name="Song W.-J."/>
            <person name="Kurnit D.M."/>
        </authorList>
    </citation>
    <scope>NUCLEOTIDE SEQUENCE [LARGE SCALE GENOMIC DNA]</scope>
    <source>
        <strain evidence="2 3">175</strain>
    </source>
</reference>
<keyword evidence="2" id="KW-0255">Endonuclease</keyword>
<gene>
    <name evidence="2" type="ORF">SAMN02949497_3352</name>
</gene>
<dbReference type="STRING" id="1760988.SAMN02949497_3352"/>
<dbReference type="InterPro" id="IPR011335">
    <property type="entry name" value="Restrct_endonuc-II-like"/>
</dbReference>
<dbReference type="GO" id="GO:0004519">
    <property type="term" value="F:endonuclease activity"/>
    <property type="evidence" value="ECO:0007669"/>
    <property type="project" value="UniProtKB-KW"/>
</dbReference>
<dbReference type="SUPFAM" id="SSF52980">
    <property type="entry name" value="Restriction endonuclease-like"/>
    <property type="match status" value="1"/>
</dbReference>
<proteinExistence type="predicted"/>
<organism evidence="2 3">
    <name type="scientific">Methylomagnum ishizawai</name>
    <dbReference type="NCBI Taxonomy" id="1760988"/>
    <lineage>
        <taxon>Bacteria</taxon>
        <taxon>Pseudomonadati</taxon>
        <taxon>Pseudomonadota</taxon>
        <taxon>Gammaproteobacteria</taxon>
        <taxon>Methylococcales</taxon>
        <taxon>Methylococcaceae</taxon>
        <taxon>Methylomagnum</taxon>
    </lineage>
</organism>
<dbReference type="Proteomes" id="UP000192923">
    <property type="component" value="Unassembled WGS sequence"/>
</dbReference>
<keyword evidence="2" id="KW-0540">Nuclease</keyword>
<dbReference type="CDD" id="cd06260">
    <property type="entry name" value="DUF820-like"/>
    <property type="match status" value="1"/>
</dbReference>
<evidence type="ECO:0000313" key="3">
    <source>
        <dbReference type="Proteomes" id="UP000192923"/>
    </source>
</evidence>
<dbReference type="InterPro" id="IPR012296">
    <property type="entry name" value="Nuclease_put_TT1808"/>
</dbReference>
<name>A0A1Y6D6I6_9GAMM</name>
<dbReference type="RefSeq" id="WP_085214651.1">
    <property type="nucleotide sequence ID" value="NZ_FXAM01000001.1"/>
</dbReference>
<evidence type="ECO:0000259" key="1">
    <source>
        <dbReference type="Pfam" id="PF05685"/>
    </source>
</evidence>
<dbReference type="Gene3D" id="3.90.1570.10">
    <property type="entry name" value="tt1808, chain A"/>
    <property type="match status" value="1"/>
</dbReference>
<dbReference type="EMBL" id="FXAM01000001">
    <property type="protein sequence ID" value="SMF95974.1"/>
    <property type="molecule type" value="Genomic_DNA"/>
</dbReference>
<dbReference type="InterPro" id="IPR008538">
    <property type="entry name" value="Uma2"/>
</dbReference>
<dbReference type="Pfam" id="PF05685">
    <property type="entry name" value="Uma2"/>
    <property type="match status" value="1"/>
</dbReference>
<dbReference type="AlphaFoldDB" id="A0A1Y6D6I6"/>
<sequence>MEAKRLNTVDDLPGYPEERVELINGEIVQRPMARSEHALVQAGISDEVSPFRRKDGPGGWWIMTEISVRYGEHQCPSHDLAGWRKERVPNRPIGIMDIIPDWVCEIISPGHERKDVFHNFLLLQRHGVAYYWVVSPEDKTLIAYEWVEGKYRVVFAMECGSPEDFIKARVPPFEGLEMDLGYIFGQPG</sequence>
<dbReference type="OrthoDB" id="461333at2"/>
<dbReference type="PANTHER" id="PTHR34107">
    <property type="entry name" value="SLL0198 PROTEIN-RELATED"/>
    <property type="match status" value="1"/>
</dbReference>
<dbReference type="PANTHER" id="PTHR34107:SF4">
    <property type="entry name" value="SLL1222 PROTEIN"/>
    <property type="match status" value="1"/>
</dbReference>
<evidence type="ECO:0000313" key="2">
    <source>
        <dbReference type="EMBL" id="SMF95974.1"/>
    </source>
</evidence>